<protein>
    <submittedName>
        <fullName evidence="2">Uncharacterized protein</fullName>
    </submittedName>
</protein>
<feature type="compositionally biased region" description="Polar residues" evidence="1">
    <location>
        <begin position="226"/>
        <end position="241"/>
    </location>
</feature>
<evidence type="ECO:0000313" key="2">
    <source>
        <dbReference type="EMBL" id="SAM84657.1"/>
    </source>
</evidence>
<feature type="compositionally biased region" description="Low complexity" evidence="1">
    <location>
        <begin position="65"/>
        <end position="74"/>
    </location>
</feature>
<gene>
    <name evidence="2" type="ORF">UBRO_20840</name>
</gene>
<reference evidence="3" key="1">
    <citation type="submission" date="2016-04" db="EMBL/GenBank/DDBJ databases">
        <authorList>
            <person name="Guldener U."/>
            <person name="Guldener U."/>
        </authorList>
    </citation>
    <scope>NUCLEOTIDE SEQUENCE [LARGE SCALE GENOMIC DNA]</scope>
    <source>
        <strain evidence="3">UB2112</strain>
    </source>
</reference>
<feature type="compositionally biased region" description="Polar residues" evidence="1">
    <location>
        <begin position="120"/>
        <end position="131"/>
    </location>
</feature>
<evidence type="ECO:0000313" key="3">
    <source>
        <dbReference type="Proteomes" id="UP000179920"/>
    </source>
</evidence>
<feature type="region of interest" description="Disordered" evidence="1">
    <location>
        <begin position="210"/>
        <end position="249"/>
    </location>
</feature>
<feature type="region of interest" description="Disordered" evidence="1">
    <location>
        <begin position="65"/>
        <end position="102"/>
    </location>
</feature>
<dbReference type="EMBL" id="LT558131">
    <property type="protein sequence ID" value="SAM84657.1"/>
    <property type="molecule type" value="Genomic_DNA"/>
</dbReference>
<feature type="region of interest" description="Disordered" evidence="1">
    <location>
        <begin position="119"/>
        <end position="138"/>
    </location>
</feature>
<feature type="compositionally biased region" description="Low complexity" evidence="1">
    <location>
        <begin position="83"/>
        <end position="100"/>
    </location>
</feature>
<organism evidence="2 3">
    <name type="scientific">Ustilago bromivora</name>
    <dbReference type="NCBI Taxonomy" id="307758"/>
    <lineage>
        <taxon>Eukaryota</taxon>
        <taxon>Fungi</taxon>
        <taxon>Dikarya</taxon>
        <taxon>Basidiomycota</taxon>
        <taxon>Ustilaginomycotina</taxon>
        <taxon>Ustilaginomycetes</taxon>
        <taxon>Ustilaginales</taxon>
        <taxon>Ustilaginaceae</taxon>
        <taxon>Ustilago</taxon>
    </lineage>
</organism>
<accession>A0A1K0GVB9</accession>
<proteinExistence type="predicted"/>
<dbReference type="AlphaFoldDB" id="A0A1K0GVB9"/>
<name>A0A1K0GVB9_9BASI</name>
<evidence type="ECO:0000256" key="1">
    <source>
        <dbReference type="SAM" id="MobiDB-lite"/>
    </source>
</evidence>
<dbReference type="Proteomes" id="UP000179920">
    <property type="component" value="Chromosome XV"/>
</dbReference>
<sequence>MNSSQVTAFALSTLPPVVSEELQSFSCSGELANVMDQVDEDEEFLADVNWPASPSLLQGPLVTSASASTPVSSSQGPQAIQNSSLSRSASQSGSQGSTLTGNPQWDLVSMEILAKAVLNRNPNHAPNNSAKASKRHDMVKKRREQYQLNACSTGGVETTSVIEKLIDDFIATEGVNTAAARRSLPRVPTPRRRRCFVELPVVRDRQQFAEIASNTGDGDPAARPLTTPSERASQEHSVTSESGDDRVDMQVRKRPRNITADVLSSIAEGMEIHRQHERSFRGRQLRFMEESLKAQMELSKAQLNIQTRGQRFNEDEIVGQSNVSKPGTDRQVGVNGINNDEHDTIKRRCRALTWSETLPQL</sequence>